<proteinExistence type="predicted"/>
<evidence type="ECO:0000313" key="2">
    <source>
        <dbReference type="EMBL" id="MBJ6362548.1"/>
    </source>
</evidence>
<dbReference type="RefSeq" id="WP_199020090.1">
    <property type="nucleotide sequence ID" value="NZ_JAELUP010000077.1"/>
</dbReference>
<name>A0A934J940_9BACL</name>
<feature type="region of interest" description="Disordered" evidence="1">
    <location>
        <begin position="1"/>
        <end position="31"/>
    </location>
</feature>
<accession>A0A934J940</accession>
<sequence>GEAGLTGATGEAGVTGATGATGEAGLTGATGATGPAGSGGLVIPFSSVGGAGRGTALPSTNASGVSLNVNLLTFGRTGNDILLTGGSTFTVPFATDNNQFFFTFPVAVTLTGIAASFNNNAAFTPIAASNFRPYIALATAAPGTYNFTISPGSVTYSSSGFLPGVNNPTSTILTALNNTINVPVPAGTLLAIVGGWSDLNGSQALQQYIYMSGSLYFS</sequence>
<dbReference type="Proteomes" id="UP000640274">
    <property type="component" value="Unassembled WGS sequence"/>
</dbReference>
<evidence type="ECO:0000313" key="3">
    <source>
        <dbReference type="Proteomes" id="UP000640274"/>
    </source>
</evidence>
<dbReference type="AlphaFoldDB" id="A0A934J940"/>
<organism evidence="2 3">
    <name type="scientific">Paenibacillus roseus</name>
    <dbReference type="NCBI Taxonomy" id="2798579"/>
    <lineage>
        <taxon>Bacteria</taxon>
        <taxon>Bacillati</taxon>
        <taxon>Bacillota</taxon>
        <taxon>Bacilli</taxon>
        <taxon>Bacillales</taxon>
        <taxon>Paenibacillaceae</taxon>
        <taxon>Paenibacillus</taxon>
    </lineage>
</organism>
<protein>
    <submittedName>
        <fullName evidence="2">Collagen-like protein</fullName>
    </submittedName>
</protein>
<comment type="caution">
    <text evidence="2">The sequence shown here is derived from an EMBL/GenBank/DDBJ whole genome shotgun (WGS) entry which is preliminary data.</text>
</comment>
<keyword evidence="2" id="KW-0176">Collagen</keyword>
<keyword evidence="3" id="KW-1185">Reference proteome</keyword>
<evidence type="ECO:0000256" key="1">
    <source>
        <dbReference type="SAM" id="MobiDB-lite"/>
    </source>
</evidence>
<feature type="non-terminal residue" evidence="2">
    <location>
        <position position="1"/>
    </location>
</feature>
<gene>
    <name evidence="2" type="ORF">JFN88_15040</name>
</gene>
<dbReference type="EMBL" id="JAELUP010000077">
    <property type="protein sequence ID" value="MBJ6362548.1"/>
    <property type="molecule type" value="Genomic_DNA"/>
</dbReference>
<reference evidence="2" key="1">
    <citation type="submission" date="2020-12" db="EMBL/GenBank/DDBJ databases">
        <authorList>
            <person name="Huq M.A."/>
        </authorList>
    </citation>
    <scope>NUCLEOTIDE SEQUENCE</scope>
    <source>
        <strain evidence="2">MAHUQ-46</strain>
    </source>
</reference>